<dbReference type="AlphaFoldDB" id="A0A917HBK4"/>
<reference evidence="2" key="1">
    <citation type="journal article" date="2014" name="Int. J. Syst. Evol. Microbiol.">
        <title>Complete genome sequence of Corynebacterium casei LMG S-19264T (=DSM 44701T), isolated from a smear-ripened cheese.</title>
        <authorList>
            <consortium name="US DOE Joint Genome Institute (JGI-PGF)"/>
            <person name="Walter F."/>
            <person name="Albersmeier A."/>
            <person name="Kalinowski J."/>
            <person name="Ruckert C."/>
        </authorList>
    </citation>
    <scope>NUCLEOTIDE SEQUENCE</scope>
    <source>
        <strain evidence="2">CGMCC 1.12195</strain>
    </source>
</reference>
<evidence type="ECO:0000313" key="3">
    <source>
        <dbReference type="Proteomes" id="UP000660862"/>
    </source>
</evidence>
<protein>
    <recommendedName>
        <fullName evidence="1">Acetyl xylan esterase domain-containing protein</fullName>
    </recommendedName>
</protein>
<sequence>MKRLIWVILTGHLPFSVCGQESLLPRVHEVEPIDYPAMQLRLGAAKVAQRQQLPQTAADWKTLAKRLKARIAHDLALPYQHNLSLDMRETGMVQGEGFTIRNISFQTQPDVLATANLYVPDGKGPFPAVVITHGHWPDGRRAPLFQAVAQTLVRNGYVCLNIDAWGAGERGTLPGQQEYHGANLGASLMNVGHTLMGLQLADNMRAVDLLASLPYVDSTRIGATGASGGGNQAMWLAAMDERIKAAMPVVSVGTFQSYIMNSNCVCELLPSGLTYTEEAGVLALVAPRALKIINAVEERNPSFMPQQMLISFQQAKTMYHILGATDHIAYHIAAGGHDYSTEMREHLLGWFDMHLKGDGNGTPRETPPISLVESSLLATYPKGNRDGAVVTTERYCQLEGNRLKTEQANAQLPSLTVLRDSLQQLLQLQPLTAVQVNNYSPKDGWIRMSVETNAGSIIPILYSPPAQGGRYALLLHSSGKDSIPNTRIQQLLNQGYGVILADLWGTGEQASAEALRIDGAQPPFHTLARSALWLGRPIMGIWAAEIQLLLQLCTDRLEAKGIHMEAYRDAALATAYALALSEAPNVEFRAVDFPYSYLFDSRVGIEHYSMAVHVPRILQWGDVSQLLAMSRAQLALDGVRTLSGRPLSHHEQLVYQQEIENIARQAGLSTTVRFIETTP</sequence>
<dbReference type="InterPro" id="IPR008391">
    <property type="entry name" value="AXE1_dom"/>
</dbReference>
<comment type="caution">
    <text evidence="2">The sequence shown here is derived from an EMBL/GenBank/DDBJ whole genome shotgun (WGS) entry which is preliminary data.</text>
</comment>
<gene>
    <name evidence="2" type="ORF">GCM10007415_01040</name>
</gene>
<accession>A0A917HBK4</accession>
<evidence type="ECO:0000259" key="1">
    <source>
        <dbReference type="Pfam" id="PF05448"/>
    </source>
</evidence>
<dbReference type="EMBL" id="BMER01000001">
    <property type="protein sequence ID" value="GGG73475.1"/>
    <property type="molecule type" value="Genomic_DNA"/>
</dbReference>
<dbReference type="Proteomes" id="UP000660862">
    <property type="component" value="Unassembled WGS sequence"/>
</dbReference>
<dbReference type="SUPFAM" id="SSF53474">
    <property type="entry name" value="alpha/beta-Hydrolases"/>
    <property type="match status" value="1"/>
</dbReference>
<dbReference type="RefSeq" id="WP_188503995.1">
    <property type="nucleotide sequence ID" value="NZ_BMER01000001.1"/>
</dbReference>
<feature type="domain" description="Acetyl xylan esterase" evidence="1">
    <location>
        <begin position="101"/>
        <end position="250"/>
    </location>
</feature>
<dbReference type="PANTHER" id="PTHR22946">
    <property type="entry name" value="DIENELACTONE HYDROLASE DOMAIN-CONTAINING PROTEIN-RELATED"/>
    <property type="match status" value="1"/>
</dbReference>
<dbReference type="InterPro" id="IPR029058">
    <property type="entry name" value="AB_hydrolase_fold"/>
</dbReference>
<dbReference type="Pfam" id="PF05448">
    <property type="entry name" value="AXE1"/>
    <property type="match status" value="1"/>
</dbReference>
<dbReference type="PANTHER" id="PTHR22946:SF8">
    <property type="entry name" value="ACETYL XYLAN ESTERASE DOMAIN-CONTAINING PROTEIN"/>
    <property type="match status" value="1"/>
</dbReference>
<dbReference type="Gene3D" id="3.40.50.1820">
    <property type="entry name" value="alpha/beta hydrolase"/>
    <property type="match status" value="2"/>
</dbReference>
<evidence type="ECO:0000313" key="2">
    <source>
        <dbReference type="EMBL" id="GGG73475.1"/>
    </source>
</evidence>
<name>A0A917HBK4_9SPHI</name>
<reference evidence="2" key="2">
    <citation type="submission" date="2020-09" db="EMBL/GenBank/DDBJ databases">
        <authorList>
            <person name="Sun Q."/>
            <person name="Zhou Y."/>
        </authorList>
    </citation>
    <scope>NUCLEOTIDE SEQUENCE</scope>
    <source>
        <strain evidence="2">CGMCC 1.12195</strain>
    </source>
</reference>
<dbReference type="InterPro" id="IPR050261">
    <property type="entry name" value="FrsA_esterase"/>
</dbReference>
<proteinExistence type="predicted"/>
<keyword evidence="3" id="KW-1185">Reference proteome</keyword>
<organism evidence="2 3">
    <name type="scientific">Parapedobacter pyrenivorans</name>
    <dbReference type="NCBI Taxonomy" id="1305674"/>
    <lineage>
        <taxon>Bacteria</taxon>
        <taxon>Pseudomonadati</taxon>
        <taxon>Bacteroidota</taxon>
        <taxon>Sphingobacteriia</taxon>
        <taxon>Sphingobacteriales</taxon>
        <taxon>Sphingobacteriaceae</taxon>
        <taxon>Parapedobacter</taxon>
    </lineage>
</organism>